<dbReference type="KEGG" id="pic:PICST_41519"/>
<dbReference type="eggNOG" id="KOG3030">
    <property type="taxonomic scope" value="Eukaryota"/>
</dbReference>
<sequence length="264" mass="29706">MGEYIASNRFKRFIPDWLTVLGLVITFFLVTERAHPFIRQFSLSDPSISHPFAKVERVTDNQLYVLSIFLPTAIVLAAVALNRSISSRFDKLHLIQVTSLGIWFSTCLAAVLTDILKCWIGNPRPDFLERCGAKYGTPKNKLVGIEVCTAPLGEMYLLDGMKSTPSGHSSMAFAGLLYLTLWLLGQYKVLHGKKQLWAPLLCCTPLVLASYIALSRTQDYRHHFRDVLLGSILGIVIAVGTYFKYFDSVFDEDSDKPIEYSEVE</sequence>
<dbReference type="GO" id="GO:0016020">
    <property type="term" value="C:membrane"/>
    <property type="evidence" value="ECO:0007669"/>
    <property type="project" value="UniProtKB-SubCell"/>
</dbReference>
<dbReference type="InterPro" id="IPR000326">
    <property type="entry name" value="PAP2/HPO"/>
</dbReference>
<dbReference type="RefSeq" id="XP_001382372.2">
    <property type="nucleotide sequence ID" value="XM_001382335.1"/>
</dbReference>
<dbReference type="STRING" id="322104.A3LNJ5"/>
<feature type="transmembrane region" description="Helical" evidence="6">
    <location>
        <begin position="63"/>
        <end position="81"/>
    </location>
</feature>
<dbReference type="SMART" id="SM00014">
    <property type="entry name" value="acidPPc"/>
    <property type="match status" value="1"/>
</dbReference>
<dbReference type="CDD" id="cd03390">
    <property type="entry name" value="PAP2_containing_1_like"/>
    <property type="match status" value="1"/>
</dbReference>
<protein>
    <submittedName>
        <fullName evidence="8">Diacylglycerol pyrophosphate phosphatase</fullName>
    </submittedName>
</protein>
<evidence type="ECO:0000256" key="1">
    <source>
        <dbReference type="ARBA" id="ARBA00004141"/>
    </source>
</evidence>
<dbReference type="InterPro" id="IPR036938">
    <property type="entry name" value="PAP2/HPO_sf"/>
</dbReference>
<dbReference type="PANTHER" id="PTHR10165:SF35">
    <property type="entry name" value="RE23632P"/>
    <property type="match status" value="1"/>
</dbReference>
<evidence type="ECO:0000256" key="2">
    <source>
        <dbReference type="ARBA" id="ARBA00008816"/>
    </source>
</evidence>
<feature type="transmembrane region" description="Helical" evidence="6">
    <location>
        <begin position="196"/>
        <end position="214"/>
    </location>
</feature>
<dbReference type="GO" id="GO:0008195">
    <property type="term" value="F:phosphatidate phosphatase activity"/>
    <property type="evidence" value="ECO:0007669"/>
    <property type="project" value="TreeGrafter"/>
</dbReference>
<comment type="subcellular location">
    <subcellularLocation>
        <location evidence="1">Membrane</location>
        <topology evidence="1">Multi-pass membrane protein</topology>
    </subcellularLocation>
</comment>
<dbReference type="InterPro" id="IPR043216">
    <property type="entry name" value="PAP-like"/>
</dbReference>
<dbReference type="InParanoid" id="A3LNJ5"/>
<comment type="similarity">
    <text evidence="2">Belongs to the PA-phosphatase related phosphoesterase family.</text>
</comment>
<evidence type="ECO:0000256" key="4">
    <source>
        <dbReference type="ARBA" id="ARBA00022989"/>
    </source>
</evidence>
<gene>
    <name evidence="8" type="primary">DPP2</name>
    <name evidence="8" type="ORF">PICST_41519</name>
</gene>
<accession>A3LNJ5</accession>
<feature type="transmembrane region" description="Helical" evidence="6">
    <location>
        <begin position="101"/>
        <end position="120"/>
    </location>
</feature>
<keyword evidence="4 6" id="KW-1133">Transmembrane helix</keyword>
<reference evidence="8 9" key="1">
    <citation type="journal article" date="2007" name="Nat. Biotechnol.">
        <title>Genome sequence of the lignocellulose-bioconverting and xylose-fermenting yeast Pichia stipitis.</title>
        <authorList>
            <person name="Jeffries T.W."/>
            <person name="Grigoriev I.V."/>
            <person name="Grimwood J."/>
            <person name="Laplaza J.M."/>
            <person name="Aerts A."/>
            <person name="Salamov A."/>
            <person name="Schmutz J."/>
            <person name="Lindquist E."/>
            <person name="Dehal P."/>
            <person name="Shapiro H."/>
            <person name="Jin Y.S."/>
            <person name="Passoth V."/>
            <person name="Richardson P.M."/>
        </authorList>
    </citation>
    <scope>NUCLEOTIDE SEQUENCE [LARGE SCALE GENOMIC DNA]</scope>
    <source>
        <strain evidence="9">ATCC 58785 / CBS 6054 / NBRC 10063 / NRRL Y-11545</strain>
    </source>
</reference>
<dbReference type="OMA" id="EDTIPMW"/>
<evidence type="ECO:0000256" key="5">
    <source>
        <dbReference type="ARBA" id="ARBA00023136"/>
    </source>
</evidence>
<dbReference type="GeneID" id="4837140"/>
<dbReference type="Pfam" id="PF01569">
    <property type="entry name" value="PAP2"/>
    <property type="match status" value="1"/>
</dbReference>
<evidence type="ECO:0000313" key="9">
    <source>
        <dbReference type="Proteomes" id="UP000002258"/>
    </source>
</evidence>
<dbReference type="PANTHER" id="PTHR10165">
    <property type="entry name" value="LIPID PHOSPHATE PHOSPHATASE"/>
    <property type="match status" value="1"/>
</dbReference>
<dbReference type="HOGENOM" id="CLU_021458_6_1_1"/>
<evidence type="ECO:0000256" key="6">
    <source>
        <dbReference type="SAM" id="Phobius"/>
    </source>
</evidence>
<feature type="transmembrane region" description="Helical" evidence="6">
    <location>
        <begin position="12"/>
        <end position="30"/>
    </location>
</feature>
<feature type="transmembrane region" description="Helical" evidence="6">
    <location>
        <begin position="226"/>
        <end position="245"/>
    </location>
</feature>
<evidence type="ECO:0000259" key="7">
    <source>
        <dbReference type="SMART" id="SM00014"/>
    </source>
</evidence>
<evidence type="ECO:0000313" key="8">
    <source>
        <dbReference type="EMBL" id="ABN64343.2"/>
    </source>
</evidence>
<dbReference type="EMBL" id="CP000496">
    <property type="protein sequence ID" value="ABN64343.2"/>
    <property type="molecule type" value="Genomic_DNA"/>
</dbReference>
<dbReference type="GO" id="GO:0046839">
    <property type="term" value="P:phospholipid dephosphorylation"/>
    <property type="evidence" value="ECO:0007669"/>
    <property type="project" value="TreeGrafter"/>
</dbReference>
<feature type="domain" description="Phosphatidic acid phosphatase type 2/haloperoxidase" evidence="7">
    <location>
        <begin position="100"/>
        <end position="242"/>
    </location>
</feature>
<keyword evidence="3 6" id="KW-0812">Transmembrane</keyword>
<dbReference type="GO" id="GO:0006644">
    <property type="term" value="P:phospholipid metabolic process"/>
    <property type="evidence" value="ECO:0007669"/>
    <property type="project" value="InterPro"/>
</dbReference>
<dbReference type="SUPFAM" id="SSF48317">
    <property type="entry name" value="Acid phosphatase/Vanadium-dependent haloperoxidase"/>
    <property type="match status" value="1"/>
</dbReference>
<name>A3LNJ5_PICST</name>
<proteinExistence type="inferred from homology"/>
<keyword evidence="9" id="KW-1185">Reference proteome</keyword>
<dbReference type="OrthoDB" id="10030083at2759"/>
<keyword evidence="5 6" id="KW-0472">Membrane</keyword>
<dbReference type="Proteomes" id="UP000002258">
    <property type="component" value="Chromosome 2"/>
</dbReference>
<organism evidence="8 9">
    <name type="scientific">Scheffersomyces stipitis (strain ATCC 58785 / CBS 6054 / NBRC 10063 / NRRL Y-11545)</name>
    <name type="common">Yeast</name>
    <name type="synonym">Pichia stipitis</name>
    <dbReference type="NCBI Taxonomy" id="322104"/>
    <lineage>
        <taxon>Eukaryota</taxon>
        <taxon>Fungi</taxon>
        <taxon>Dikarya</taxon>
        <taxon>Ascomycota</taxon>
        <taxon>Saccharomycotina</taxon>
        <taxon>Pichiomycetes</taxon>
        <taxon>Debaryomycetaceae</taxon>
        <taxon>Scheffersomyces</taxon>
    </lineage>
</organism>
<dbReference type="AlphaFoldDB" id="A3LNJ5"/>
<evidence type="ECO:0000256" key="3">
    <source>
        <dbReference type="ARBA" id="ARBA00022692"/>
    </source>
</evidence>
<dbReference type="Gene3D" id="1.20.144.10">
    <property type="entry name" value="Phosphatidic acid phosphatase type 2/haloperoxidase"/>
    <property type="match status" value="1"/>
</dbReference>
<feature type="transmembrane region" description="Helical" evidence="6">
    <location>
        <begin position="171"/>
        <end position="190"/>
    </location>
</feature>